<name>A0A0K2ANE6_STRA7</name>
<reference evidence="2" key="1">
    <citation type="journal article" date="2015" name="J. Biotechnol.">
        <title>Complete genome sequence of Streptomyces ambofaciens ATCC 23877, the spiramycin producer.</title>
        <authorList>
            <person name="Thibessard A."/>
            <person name="Haas D."/>
            <person name="Gerbaud C."/>
            <person name="Aigle B."/>
            <person name="Lautru S."/>
            <person name="Pernodet J.L."/>
            <person name="Leblond P."/>
        </authorList>
    </citation>
    <scope>NUCLEOTIDE SEQUENCE [LARGE SCALE GENOMIC DNA]</scope>
    <source>
        <strain evidence="2">ATCC 23877 / 3486 / DSM 40053 / JCM 4204 / NBRC 12836 / NRRL B-2516</strain>
    </source>
</reference>
<protein>
    <submittedName>
        <fullName evidence="1">Uncharacterized protein</fullName>
    </submittedName>
</protein>
<evidence type="ECO:0000313" key="2">
    <source>
        <dbReference type="Proteomes" id="UP000061018"/>
    </source>
</evidence>
<proteinExistence type="predicted"/>
<accession>A0A0K2ANE6</accession>
<organism evidence="1 2">
    <name type="scientific">Streptomyces ambofaciens (strain ATCC 23877 / 3486 / DSM 40053 / JCM 4204 / NBRC 12836 / NRRL B-2516)</name>
    <dbReference type="NCBI Taxonomy" id="278992"/>
    <lineage>
        <taxon>Bacteria</taxon>
        <taxon>Bacillati</taxon>
        <taxon>Actinomycetota</taxon>
        <taxon>Actinomycetes</taxon>
        <taxon>Kitasatosporales</taxon>
        <taxon>Streptomycetaceae</taxon>
        <taxon>Streptomyces</taxon>
    </lineage>
</organism>
<evidence type="ECO:0000313" key="1">
    <source>
        <dbReference type="EMBL" id="AKZ54377.1"/>
    </source>
</evidence>
<sequence length="23" mass="2766">MVSNNTKATFHWDFRAGRDKIRD</sequence>
<dbReference type="Proteomes" id="UP000061018">
    <property type="component" value="Chromosome"/>
</dbReference>
<dbReference type="KEGG" id="samb:SAM23877_1328"/>
<dbReference type="AlphaFoldDB" id="A0A0K2ANE6"/>
<dbReference type="EMBL" id="CP012382">
    <property type="protein sequence ID" value="AKZ54377.1"/>
    <property type="molecule type" value="Genomic_DNA"/>
</dbReference>
<gene>
    <name evidence="1" type="ORF">SAM23877_1328</name>
</gene>